<evidence type="ECO:0000256" key="1">
    <source>
        <dbReference type="ARBA" id="ARBA00004383"/>
    </source>
</evidence>
<dbReference type="InterPro" id="IPR006260">
    <property type="entry name" value="TonB/TolA_C"/>
</dbReference>
<dbReference type="PROSITE" id="PS52015">
    <property type="entry name" value="TONB_CTD"/>
    <property type="match status" value="2"/>
</dbReference>
<evidence type="ECO:0000313" key="12">
    <source>
        <dbReference type="EMBL" id="RSK42754.1"/>
    </source>
</evidence>
<dbReference type="InterPro" id="IPR051045">
    <property type="entry name" value="TonB-dependent_transducer"/>
</dbReference>
<comment type="caution">
    <text evidence="12">The sequence shown here is derived from an EMBL/GenBank/DDBJ whole genome shotgun (WGS) entry which is preliminary data.</text>
</comment>
<keyword evidence="8" id="KW-1133">Transmembrane helix</keyword>
<dbReference type="PANTHER" id="PTHR33446:SF2">
    <property type="entry name" value="PROTEIN TONB"/>
    <property type="match status" value="1"/>
</dbReference>
<evidence type="ECO:0000256" key="9">
    <source>
        <dbReference type="ARBA" id="ARBA00023136"/>
    </source>
</evidence>
<evidence type="ECO:0000256" key="4">
    <source>
        <dbReference type="ARBA" id="ARBA00022475"/>
    </source>
</evidence>
<evidence type="ECO:0000256" key="5">
    <source>
        <dbReference type="ARBA" id="ARBA00022519"/>
    </source>
</evidence>
<proteinExistence type="inferred from homology"/>
<dbReference type="SUPFAM" id="SSF74653">
    <property type="entry name" value="TolA/TonB C-terminal domain"/>
    <property type="match status" value="4"/>
</dbReference>
<evidence type="ECO:0000256" key="3">
    <source>
        <dbReference type="ARBA" id="ARBA00022448"/>
    </source>
</evidence>
<keyword evidence="4" id="KW-1003">Cell membrane</keyword>
<name>A0A428K8G0_9BACT</name>
<keyword evidence="9" id="KW-0472">Membrane</keyword>
<feature type="domain" description="TonB C-terminal" evidence="11">
    <location>
        <begin position="194"/>
        <end position="290"/>
    </location>
</feature>
<dbReference type="GO" id="GO:0015031">
    <property type="term" value="P:protein transport"/>
    <property type="evidence" value="ECO:0007669"/>
    <property type="project" value="UniProtKB-KW"/>
</dbReference>
<evidence type="ECO:0000313" key="13">
    <source>
        <dbReference type="Proteomes" id="UP000270291"/>
    </source>
</evidence>
<dbReference type="GO" id="GO:0055085">
    <property type="term" value="P:transmembrane transport"/>
    <property type="evidence" value="ECO:0007669"/>
    <property type="project" value="InterPro"/>
</dbReference>
<feature type="chain" id="PRO_5019126532" evidence="10">
    <location>
        <begin position="30"/>
        <end position="530"/>
    </location>
</feature>
<evidence type="ECO:0000259" key="11">
    <source>
        <dbReference type="PROSITE" id="PS52015"/>
    </source>
</evidence>
<dbReference type="OrthoDB" id="1039448at2"/>
<comment type="subcellular location">
    <subcellularLocation>
        <location evidence="1">Cell inner membrane</location>
        <topology evidence="1">Single-pass membrane protein</topology>
        <orientation evidence="1">Periplasmic side</orientation>
    </subcellularLocation>
</comment>
<reference evidence="12 13" key="1">
    <citation type="submission" date="2018-12" db="EMBL/GenBank/DDBJ databases">
        <authorList>
            <person name="Feng G."/>
            <person name="Zhu H."/>
        </authorList>
    </citation>
    <scope>NUCLEOTIDE SEQUENCE [LARGE SCALE GENOMIC DNA]</scope>
    <source>
        <strain evidence="12 13">LMG 26000</strain>
    </source>
</reference>
<evidence type="ECO:0000256" key="6">
    <source>
        <dbReference type="ARBA" id="ARBA00022692"/>
    </source>
</evidence>
<gene>
    <name evidence="12" type="ORF">EI293_13215</name>
</gene>
<organism evidence="12 13">
    <name type="scientific">Hymenobacter perfusus</name>
    <dbReference type="NCBI Taxonomy" id="1236770"/>
    <lineage>
        <taxon>Bacteria</taxon>
        <taxon>Pseudomonadati</taxon>
        <taxon>Bacteroidota</taxon>
        <taxon>Cytophagia</taxon>
        <taxon>Cytophagales</taxon>
        <taxon>Hymenobacteraceae</taxon>
        <taxon>Hymenobacter</taxon>
    </lineage>
</organism>
<dbReference type="NCBIfam" id="TIGR01352">
    <property type="entry name" value="tonB_Cterm"/>
    <property type="match status" value="2"/>
</dbReference>
<protein>
    <submittedName>
        <fullName evidence="12">TonB family protein</fullName>
    </submittedName>
</protein>
<evidence type="ECO:0000256" key="2">
    <source>
        <dbReference type="ARBA" id="ARBA00006555"/>
    </source>
</evidence>
<keyword evidence="3" id="KW-0813">Transport</keyword>
<sequence length="530" mass="57145">MSFSFIRSAWPRVLLVACLAGAVVPVAQAQKSGKKSAAAPIAAPPRIYSLYEVQTRPEYAEGEYALRQYLQNQLRRPAAVKAGTERGVVTVSFVVQPDGRLTDAFVARGLSAASNAEALRLVQAMPRWRPARYQDKAVPVQYPISIPFEPPMQKAVTVRGAPDLSGLESDRRVVEEVGENKVYTYVEQMPVFPGGQSGLINYIQASLRYPAEAAQKQVEGKVFVKFTVEPSGKAINPEIIKGLGAGCDEEVLRVIRVLPPFEPGKQNGRTVSVSYTVPVTFSLQTTPGAPGVTIPPAPTLPKPEEKVYTYVEQMPRLAGTTEATIASALQAGLVLPKEIAQGTTEGRVFVSFVVGLEGKAEDAKVVRSLCPACDAAALAAVASLPRLEPGRQNGNIVRVQLTQVLQLYSPTHVFEPREAATQATFPGGGVALRQYFTEKLKEPKVLAKENLRGAVEVRFVVQADGRIGAGEVVRPLCRSCDEEALRLVRAMPVWAPARDATGQPIAVRQSVIIPMPAPELPRKNAGAIED</sequence>
<evidence type="ECO:0000256" key="7">
    <source>
        <dbReference type="ARBA" id="ARBA00022927"/>
    </source>
</evidence>
<comment type="similarity">
    <text evidence="2">Belongs to the TonB family.</text>
</comment>
<dbReference type="AlphaFoldDB" id="A0A428K8G0"/>
<keyword evidence="7" id="KW-0653">Protein transport</keyword>
<feature type="signal peptide" evidence="10">
    <location>
        <begin position="1"/>
        <end position="29"/>
    </location>
</feature>
<evidence type="ECO:0000256" key="8">
    <source>
        <dbReference type="ARBA" id="ARBA00022989"/>
    </source>
</evidence>
<dbReference type="Pfam" id="PF03544">
    <property type="entry name" value="TonB_C"/>
    <property type="match status" value="4"/>
</dbReference>
<keyword evidence="5" id="KW-0997">Cell inner membrane</keyword>
<dbReference type="Gene3D" id="3.30.1150.10">
    <property type="match status" value="4"/>
</dbReference>
<dbReference type="PANTHER" id="PTHR33446">
    <property type="entry name" value="PROTEIN TONB-RELATED"/>
    <property type="match status" value="1"/>
</dbReference>
<accession>A0A428K8G0</accession>
<dbReference type="Proteomes" id="UP000270291">
    <property type="component" value="Unassembled WGS sequence"/>
</dbReference>
<evidence type="ECO:0000256" key="10">
    <source>
        <dbReference type="SAM" id="SignalP"/>
    </source>
</evidence>
<feature type="domain" description="TonB C-terminal" evidence="11">
    <location>
        <begin position="61"/>
        <end position="159"/>
    </location>
</feature>
<dbReference type="EMBL" id="RWIU01000004">
    <property type="protein sequence ID" value="RSK42754.1"/>
    <property type="molecule type" value="Genomic_DNA"/>
</dbReference>
<dbReference type="RefSeq" id="WP_125438593.1">
    <property type="nucleotide sequence ID" value="NZ_RWIU01000004.1"/>
</dbReference>
<keyword evidence="10" id="KW-0732">Signal</keyword>
<dbReference type="InterPro" id="IPR037682">
    <property type="entry name" value="TonB_C"/>
</dbReference>
<keyword evidence="6" id="KW-0812">Transmembrane</keyword>
<dbReference type="GO" id="GO:0098797">
    <property type="term" value="C:plasma membrane protein complex"/>
    <property type="evidence" value="ECO:0007669"/>
    <property type="project" value="TreeGrafter"/>
</dbReference>
<dbReference type="GO" id="GO:0031992">
    <property type="term" value="F:energy transducer activity"/>
    <property type="evidence" value="ECO:0007669"/>
    <property type="project" value="TreeGrafter"/>
</dbReference>
<keyword evidence="13" id="KW-1185">Reference proteome</keyword>